<reference evidence="1" key="1">
    <citation type="journal article" date="2020" name="Stud. Mycol.">
        <title>101 Dothideomycetes genomes: a test case for predicting lifestyles and emergence of pathogens.</title>
        <authorList>
            <person name="Haridas S."/>
            <person name="Albert R."/>
            <person name="Binder M."/>
            <person name="Bloem J."/>
            <person name="Labutti K."/>
            <person name="Salamov A."/>
            <person name="Andreopoulos B."/>
            <person name="Baker S."/>
            <person name="Barry K."/>
            <person name="Bills G."/>
            <person name="Bluhm B."/>
            <person name="Cannon C."/>
            <person name="Castanera R."/>
            <person name="Culley D."/>
            <person name="Daum C."/>
            <person name="Ezra D."/>
            <person name="Gonzalez J."/>
            <person name="Henrissat B."/>
            <person name="Kuo A."/>
            <person name="Liang C."/>
            <person name="Lipzen A."/>
            <person name="Lutzoni F."/>
            <person name="Magnuson J."/>
            <person name="Mondo S."/>
            <person name="Nolan M."/>
            <person name="Ohm R."/>
            <person name="Pangilinan J."/>
            <person name="Park H.-J."/>
            <person name="Ramirez L."/>
            <person name="Alfaro M."/>
            <person name="Sun H."/>
            <person name="Tritt A."/>
            <person name="Yoshinaga Y."/>
            <person name="Zwiers L.-H."/>
            <person name="Turgeon B."/>
            <person name="Goodwin S."/>
            <person name="Spatafora J."/>
            <person name="Crous P."/>
            <person name="Grigoriev I."/>
        </authorList>
    </citation>
    <scope>NUCLEOTIDE SEQUENCE</scope>
    <source>
        <strain evidence="1">ATCC 200398</strain>
    </source>
</reference>
<evidence type="ECO:0000313" key="2">
    <source>
        <dbReference type="Proteomes" id="UP000799755"/>
    </source>
</evidence>
<keyword evidence="2" id="KW-1185">Reference proteome</keyword>
<dbReference type="EMBL" id="MU003533">
    <property type="protein sequence ID" value="KAF2464921.1"/>
    <property type="molecule type" value="Genomic_DNA"/>
</dbReference>
<accession>A0ACB6QDE1</accession>
<proteinExistence type="predicted"/>
<organism evidence="1 2">
    <name type="scientific">Lindgomyces ingoldianus</name>
    <dbReference type="NCBI Taxonomy" id="673940"/>
    <lineage>
        <taxon>Eukaryota</taxon>
        <taxon>Fungi</taxon>
        <taxon>Dikarya</taxon>
        <taxon>Ascomycota</taxon>
        <taxon>Pezizomycotina</taxon>
        <taxon>Dothideomycetes</taxon>
        <taxon>Pleosporomycetidae</taxon>
        <taxon>Pleosporales</taxon>
        <taxon>Lindgomycetaceae</taxon>
        <taxon>Lindgomyces</taxon>
    </lineage>
</organism>
<dbReference type="Proteomes" id="UP000799755">
    <property type="component" value="Unassembled WGS sequence"/>
</dbReference>
<evidence type="ECO:0000313" key="1">
    <source>
        <dbReference type="EMBL" id="KAF2464921.1"/>
    </source>
</evidence>
<name>A0ACB6QDE1_9PLEO</name>
<protein>
    <submittedName>
        <fullName evidence="1">Cysteine desulfurase</fullName>
    </submittedName>
</protein>
<gene>
    <name evidence="1" type="ORF">BDR25DRAFT_306982</name>
</gene>
<sequence>MGISSHEPQHHSHPFDSGSKMEETRAILARDEIIERSSSDYDKESKVWSAHKNKHPQLVARPKSIESLSRLLKLLNKTDIDFDVRCGGCGSASASGVLISMSAFDGFEFSKEEETVIIGAGQLWRHVDAKVEEFAPGYSVPGARCPYVGVGGGTLQGGVSWMSSEFGLTSDPQNMLDAQVVKMNGDVLWASQDPELLWALRGGGGRFGVVTALKLKAYKYPKTVYSGMILYPREALSALAKAVPAFADRNTDPKIAVHFYCLDMTQGAFVGKPSVPGLGLLVYDAHGEEHGRSEQGFKWALDIPGATDTTAAMSYRQVNALSDSIEAIRGETNQMMTGVVVPIVTEDLILRTWKWFDETLVWEPKLNAGTFVLIEIMQSNAFNTVKSRSATGWPRPDGRHILQLGCGALNRECTEELHRKAIKALAEGAEQILDRYSVSDCLPRDFEEFHDPVEMFGENVEKLRAIKKRVDPKNRLKGAYSI</sequence>
<comment type="caution">
    <text evidence="1">The sequence shown here is derived from an EMBL/GenBank/DDBJ whole genome shotgun (WGS) entry which is preliminary data.</text>
</comment>